<protein>
    <submittedName>
        <fullName evidence="1">Uncharacterized protein</fullName>
    </submittedName>
</protein>
<gene>
    <name evidence="1" type="ORF">PSI23_01240</name>
</gene>
<evidence type="ECO:0000313" key="1">
    <source>
        <dbReference type="EMBL" id="MDC9587969.1"/>
    </source>
</evidence>
<name>A0ABT5LDI0_9GAMM</name>
<sequence length="73" mass="7957">MTALHPNVGEASHFTGRCLSLTGMTAASVGRNDELHRFCKQPILLGDTFDNANPVTAILAQSFHHRHFISVTP</sequence>
<dbReference type="Proteomes" id="UP001217178">
    <property type="component" value="Unassembled WGS sequence"/>
</dbReference>
<keyword evidence="2" id="KW-1185">Reference proteome</keyword>
<reference evidence="1 2" key="1">
    <citation type="submission" date="2023-02" db="EMBL/GenBank/DDBJ databases">
        <title>Entomopathogenic bacteria.</title>
        <authorList>
            <person name="Machado R.A."/>
        </authorList>
    </citation>
    <scope>NUCLEOTIDE SEQUENCE [LARGE SCALE GENOMIC DNA]</scope>
    <source>
        <strain evidence="1 2">XENO-10</strain>
    </source>
</reference>
<dbReference type="RefSeq" id="WP_273553356.1">
    <property type="nucleotide sequence ID" value="NZ_JAQRFI010000002.1"/>
</dbReference>
<accession>A0ABT5LDI0</accession>
<dbReference type="EMBL" id="JAQRFI010000002">
    <property type="protein sequence ID" value="MDC9587969.1"/>
    <property type="molecule type" value="Genomic_DNA"/>
</dbReference>
<proteinExistence type="predicted"/>
<organism evidence="1 2">
    <name type="scientific">Xenorhabdus yunnanensis</name>
    <dbReference type="NCBI Taxonomy" id="3025878"/>
    <lineage>
        <taxon>Bacteria</taxon>
        <taxon>Pseudomonadati</taxon>
        <taxon>Pseudomonadota</taxon>
        <taxon>Gammaproteobacteria</taxon>
        <taxon>Enterobacterales</taxon>
        <taxon>Morganellaceae</taxon>
        <taxon>Xenorhabdus</taxon>
    </lineage>
</organism>
<comment type="caution">
    <text evidence="1">The sequence shown here is derived from an EMBL/GenBank/DDBJ whole genome shotgun (WGS) entry which is preliminary data.</text>
</comment>
<evidence type="ECO:0000313" key="2">
    <source>
        <dbReference type="Proteomes" id="UP001217178"/>
    </source>
</evidence>